<comment type="caution">
    <text evidence="1">The sequence shown here is derived from an EMBL/GenBank/DDBJ whole genome shotgun (WGS) entry which is preliminary data.</text>
</comment>
<protein>
    <recommendedName>
        <fullName evidence="3">NlpC/P60 family protein</fullName>
    </recommendedName>
</protein>
<gene>
    <name evidence="1" type="ORF">GCM10010531_27790</name>
</gene>
<organism evidence="1 2">
    <name type="scientific">Blastococcus jejuensis</name>
    <dbReference type="NCBI Taxonomy" id="351224"/>
    <lineage>
        <taxon>Bacteria</taxon>
        <taxon>Bacillati</taxon>
        <taxon>Actinomycetota</taxon>
        <taxon>Actinomycetes</taxon>
        <taxon>Geodermatophilales</taxon>
        <taxon>Geodermatophilaceae</taxon>
        <taxon>Blastococcus</taxon>
    </lineage>
</organism>
<reference evidence="2" key="1">
    <citation type="journal article" date="2019" name="Int. J. Syst. Evol. Microbiol.">
        <title>The Global Catalogue of Microorganisms (GCM) 10K type strain sequencing project: providing services to taxonomists for standard genome sequencing and annotation.</title>
        <authorList>
            <consortium name="The Broad Institute Genomics Platform"/>
            <consortium name="The Broad Institute Genome Sequencing Center for Infectious Disease"/>
            <person name="Wu L."/>
            <person name="Ma J."/>
        </authorList>
    </citation>
    <scope>NUCLEOTIDE SEQUENCE [LARGE SCALE GENOMIC DNA]</scope>
    <source>
        <strain evidence="2">JCM 15614</strain>
    </source>
</reference>
<dbReference type="RefSeq" id="WP_344689527.1">
    <property type="nucleotide sequence ID" value="NZ_BAAAVV010000006.1"/>
</dbReference>
<keyword evidence="2" id="KW-1185">Reference proteome</keyword>
<dbReference type="InterPro" id="IPR038765">
    <property type="entry name" value="Papain-like_cys_pep_sf"/>
</dbReference>
<accession>A0ABP6PBX5</accession>
<dbReference type="SUPFAM" id="SSF54001">
    <property type="entry name" value="Cysteine proteinases"/>
    <property type="match status" value="1"/>
</dbReference>
<evidence type="ECO:0000313" key="1">
    <source>
        <dbReference type="EMBL" id="GAA3172712.1"/>
    </source>
</evidence>
<dbReference type="Proteomes" id="UP001499924">
    <property type="component" value="Unassembled WGS sequence"/>
</dbReference>
<evidence type="ECO:0000313" key="2">
    <source>
        <dbReference type="Proteomes" id="UP001499924"/>
    </source>
</evidence>
<sequence>MASRTVSVELVADVGRYQSAMTKAATATRAIGTEATTAGAKAQRGFDMAGRGATLLAGVVAGGLVVSLKGAVDAAAEAEQSIGGVQAVFKGYAKSVIADSKEADRALGLSANSYRELATVIGSQMKNAGVPMEQLAQRTEGIIQIGADLAAQFGGSTQEAVQALSSAFRGELDPIERYGISLSAARVAAKAVELGLADSTTTLDQNAKAMATLAIITEQSADAQGAFARESDTAAGRAQRAAASWENLKVAIGDELLPAWSSLVDVLGNDVVPALGVVVSAGGDVLRFVADLPGPLQAAAVAGVAWAVAGGRILDVMRPMGGLVGGLRGTWSSFNEALGYAKANGDGLSTVLRSVGDTAGGAVSGGLARFARAIGPELGVGLAVAAIATLVDALHDGTVASERAQTAQRGLSDALRETGGVIDENVRRQAQQALIQNDMIDLLDEAGVSARDAVNGLLGNADAYDRVTNALNRYAATNPDTVLGATGIAAAEAAVNYSHIATATEDAAEQTEYFAGETTEAAEAAGNAAPALGETASRFDSIAEAVSAAKKETEQYKLALDILTGANVSVIEVESAYQAALAEAAGAVDDLAGAVLDASGQLNLQSEAGREASDVLLGVRDSGNQLIATMIQQGATQEEVMETDRQLRESFIRSAQQMGISRQAAEDLADQILGIPEERETEIRADTSQAARAVLDLQSQIDGLRGKTVTVKVVTDRAALAVYAAQNGMQTVGGYAGGGYTGPGGKYEPAGVVHRGEVVWSQDDVAAHGGPQRVDRMRRARGYADGGIVVDIDNSDLRSAIQSATDLMAKSLYEPGTGMVAALNWAKSQVGKPYLWGGAGPGGYDCSGFMSALTNVIKGRSPYSRLGSTASFPWSGFAPGYGMFTIGSTKNAGGGIGHMAGTLMGVNVESAGGVGVRVGASARGANSPLFGTRAHLAMASGGLIGEPVSGVGAWSGRSYSFAERGDEVVIPRSREFGGGFGGRGGGAITVTSGPVHVYLDGEEWRGMARVEAETVVDDGFNYLSTQLS</sequence>
<name>A0ABP6PBX5_9ACTN</name>
<dbReference type="Gene3D" id="3.90.1720.10">
    <property type="entry name" value="endopeptidase domain like (from Nostoc punctiforme)"/>
    <property type="match status" value="1"/>
</dbReference>
<evidence type="ECO:0008006" key="3">
    <source>
        <dbReference type="Google" id="ProtNLM"/>
    </source>
</evidence>
<proteinExistence type="predicted"/>
<dbReference type="EMBL" id="BAAAVV010000006">
    <property type="protein sequence ID" value="GAA3172712.1"/>
    <property type="molecule type" value="Genomic_DNA"/>
</dbReference>